<evidence type="ECO:0000259" key="3">
    <source>
        <dbReference type="PROSITE" id="PS50049"/>
    </source>
</evidence>
<dbReference type="OrthoDB" id="9908372at2759"/>
<dbReference type="PANTHER" id="PTHR32163:SF1">
    <property type="entry name" value="TUMOR NECROSIS FACTOR LIGAND SUPERFAMILY MEMBER 8"/>
    <property type="match status" value="1"/>
</dbReference>
<feature type="domain" description="THD" evidence="3">
    <location>
        <begin position="101"/>
        <end position="235"/>
    </location>
</feature>
<dbReference type="PANTHER" id="PTHR32163">
    <property type="entry name" value="TUMOR NECROSIS FACTOR LIGAND SUPERFAMILY MEMBER 8"/>
    <property type="match status" value="1"/>
</dbReference>
<reference evidence="4" key="2">
    <citation type="submission" date="2025-09" db="UniProtKB">
        <authorList>
            <consortium name="Ensembl"/>
        </authorList>
    </citation>
    <scope>IDENTIFICATION</scope>
</reference>
<evidence type="ECO:0000256" key="1">
    <source>
        <dbReference type="ARBA" id="ARBA00008670"/>
    </source>
</evidence>
<dbReference type="GeneID" id="114588848"/>
<dbReference type="InterPro" id="IPR006052">
    <property type="entry name" value="TNF_dom"/>
</dbReference>
<dbReference type="InterPro" id="IPR053104">
    <property type="entry name" value="TNF_ligand_SF_member_8"/>
</dbReference>
<dbReference type="SUPFAM" id="SSF49842">
    <property type="entry name" value="TNF-like"/>
    <property type="match status" value="1"/>
</dbReference>
<dbReference type="OMA" id="LVQCSNH"/>
<proteinExistence type="inferred from homology"/>
<evidence type="ECO:0000313" key="4">
    <source>
        <dbReference type="Ensembl" id="ENSPMRP00000026233.1"/>
    </source>
</evidence>
<accession>A0A670JMI2</accession>
<dbReference type="KEGG" id="pmua:114588848"/>
<evidence type="ECO:0000256" key="2">
    <source>
        <dbReference type="SAM" id="Phobius"/>
    </source>
</evidence>
<dbReference type="Ensembl" id="ENSPMRT00000027837.1">
    <property type="protein sequence ID" value="ENSPMRP00000026233.1"/>
    <property type="gene ID" value="ENSPMRG00000016979.1"/>
</dbReference>
<dbReference type="Proteomes" id="UP000472272">
    <property type="component" value="Unplaced"/>
</dbReference>
<dbReference type="PROSITE" id="PS50049">
    <property type="entry name" value="THD_2"/>
    <property type="match status" value="1"/>
</dbReference>
<dbReference type="RefSeq" id="XP_028570340.1">
    <property type="nucleotide sequence ID" value="XM_028714507.1"/>
</dbReference>
<dbReference type="GeneTree" id="ENSGT00390000011719"/>
<dbReference type="PROSITE" id="PS00251">
    <property type="entry name" value="THD_1"/>
    <property type="match status" value="1"/>
</dbReference>
<protein>
    <submittedName>
        <fullName evidence="4">TNF superfamily member 8</fullName>
    </submittedName>
</protein>
<dbReference type="Pfam" id="PF00229">
    <property type="entry name" value="TNF"/>
    <property type="match status" value="1"/>
</dbReference>
<dbReference type="GO" id="GO:0006955">
    <property type="term" value="P:immune response"/>
    <property type="evidence" value="ECO:0007669"/>
    <property type="project" value="InterPro"/>
</dbReference>
<comment type="similarity">
    <text evidence="1">Belongs to the tumor necrosis factor family.</text>
</comment>
<dbReference type="AlphaFoldDB" id="A0A670JMI2"/>
<feature type="transmembrane region" description="Helical" evidence="2">
    <location>
        <begin position="39"/>
        <end position="63"/>
    </location>
</feature>
<organism evidence="4 5">
    <name type="scientific">Podarcis muralis</name>
    <name type="common">Wall lizard</name>
    <name type="synonym">Lacerta muralis</name>
    <dbReference type="NCBI Taxonomy" id="64176"/>
    <lineage>
        <taxon>Eukaryota</taxon>
        <taxon>Metazoa</taxon>
        <taxon>Chordata</taxon>
        <taxon>Craniata</taxon>
        <taxon>Vertebrata</taxon>
        <taxon>Euteleostomi</taxon>
        <taxon>Lepidosauria</taxon>
        <taxon>Squamata</taxon>
        <taxon>Bifurcata</taxon>
        <taxon>Unidentata</taxon>
        <taxon>Episquamata</taxon>
        <taxon>Laterata</taxon>
        <taxon>Lacertibaenia</taxon>
        <taxon>Lacertidae</taxon>
        <taxon>Podarcis</taxon>
    </lineage>
</organism>
<name>A0A670JMI2_PODMU</name>
<dbReference type="Gene3D" id="2.60.120.40">
    <property type="match status" value="1"/>
</dbReference>
<gene>
    <name evidence="4" type="primary">TNFSF8</name>
</gene>
<keyword evidence="2" id="KW-0812">Transmembrane</keyword>
<dbReference type="GO" id="GO:0016020">
    <property type="term" value="C:membrane"/>
    <property type="evidence" value="ECO:0007669"/>
    <property type="project" value="InterPro"/>
</dbReference>
<keyword evidence="2" id="KW-0472">Membrane</keyword>
<dbReference type="InterPro" id="IPR021184">
    <property type="entry name" value="TNF_CS"/>
</dbReference>
<dbReference type="GO" id="GO:0005164">
    <property type="term" value="F:tumor necrosis factor receptor binding"/>
    <property type="evidence" value="ECO:0007669"/>
    <property type="project" value="InterPro"/>
</dbReference>
<sequence>MNSQAERKAFMQVNCPQEATRDMTEESVTRKFSAPIQTYFCFAIISLTICLLASLGTIVVLVLQRTGSTAEYDGHQGREKCVPWKISAEALKGLQTMASEKAAAYLQVLRPINQSELRWINEGILYNIHYNHGRLVIQTPGMYFIYCHLHFYIAECKGGEITIKLEILVNTSVARSTLLTLCSSQKTFRDKRQDLFVTLLAELKKGNTIGVQVNDFRYVDVSDFPENNVFGAFKYTGENWRYSLFRTEDEK</sequence>
<keyword evidence="5" id="KW-1185">Reference proteome</keyword>
<dbReference type="InterPro" id="IPR008983">
    <property type="entry name" value="Tumour_necrosis_fac-like_dom"/>
</dbReference>
<dbReference type="GO" id="GO:0043374">
    <property type="term" value="P:CD8-positive, alpha-beta T cell differentiation"/>
    <property type="evidence" value="ECO:0007669"/>
    <property type="project" value="TreeGrafter"/>
</dbReference>
<dbReference type="SMART" id="SM00207">
    <property type="entry name" value="TNF"/>
    <property type="match status" value="1"/>
</dbReference>
<dbReference type="CTD" id="944"/>
<reference evidence="4" key="1">
    <citation type="submission" date="2025-08" db="UniProtKB">
        <authorList>
            <consortium name="Ensembl"/>
        </authorList>
    </citation>
    <scope>IDENTIFICATION</scope>
</reference>
<keyword evidence="2" id="KW-1133">Transmembrane helix</keyword>
<evidence type="ECO:0000313" key="5">
    <source>
        <dbReference type="Proteomes" id="UP000472272"/>
    </source>
</evidence>